<dbReference type="eggNOG" id="COG3620">
    <property type="taxonomic scope" value="Bacteria"/>
</dbReference>
<dbReference type="Proteomes" id="UP000000787">
    <property type="component" value="Chromosome"/>
</dbReference>
<sequence length="140" mass="15419">MSMIATGAYLWTLREAIGLSRDDVAHEAGTNNVQIMRIEKGEIDTRGSLLLSVVRAVKGNAEHIAQLLLDASATEEDGRNLAISWINRETTSAIDEFIADVKKDNKVSEALKLIQQLEALDPSSLDRLLGYGQSLLDRNR</sequence>
<accession>A9AV97</accession>
<dbReference type="Gene3D" id="1.10.260.40">
    <property type="entry name" value="lambda repressor-like DNA-binding domains"/>
    <property type="match status" value="1"/>
</dbReference>
<dbReference type="GO" id="GO:0003677">
    <property type="term" value="F:DNA binding"/>
    <property type="evidence" value="ECO:0007669"/>
    <property type="project" value="InterPro"/>
</dbReference>
<dbReference type="EMBL" id="CP000875">
    <property type="protein sequence ID" value="ABX03175.1"/>
    <property type="molecule type" value="Genomic_DNA"/>
</dbReference>
<organism evidence="1 2">
    <name type="scientific">Herpetosiphon aurantiacus (strain ATCC 23779 / DSM 785 / 114-95)</name>
    <dbReference type="NCBI Taxonomy" id="316274"/>
    <lineage>
        <taxon>Bacteria</taxon>
        <taxon>Bacillati</taxon>
        <taxon>Chloroflexota</taxon>
        <taxon>Chloroflexia</taxon>
        <taxon>Herpetosiphonales</taxon>
        <taxon>Herpetosiphonaceae</taxon>
        <taxon>Herpetosiphon</taxon>
    </lineage>
</organism>
<protein>
    <submittedName>
        <fullName evidence="1">Transcriptional regulator, XRE family</fullName>
    </submittedName>
</protein>
<proteinExistence type="predicted"/>
<keyword evidence="2" id="KW-1185">Reference proteome</keyword>
<evidence type="ECO:0000313" key="2">
    <source>
        <dbReference type="Proteomes" id="UP000000787"/>
    </source>
</evidence>
<dbReference type="InParanoid" id="A9AV97"/>
<dbReference type="BioCyc" id="HAUR316274:GHYA-536-MONOMER"/>
<dbReference type="HOGENOM" id="CLU_1832418_0_0_0"/>
<evidence type="ECO:0000313" key="1">
    <source>
        <dbReference type="EMBL" id="ABX03175.1"/>
    </source>
</evidence>
<reference evidence="1 2" key="1">
    <citation type="journal article" date="2011" name="Stand. Genomic Sci.">
        <title>Complete genome sequence of the filamentous gliding predatory bacterium Herpetosiphon aurantiacus type strain (114-95(T)).</title>
        <authorList>
            <person name="Kiss H."/>
            <person name="Nett M."/>
            <person name="Domin N."/>
            <person name="Martin K."/>
            <person name="Maresca J.A."/>
            <person name="Copeland A."/>
            <person name="Lapidus A."/>
            <person name="Lucas S."/>
            <person name="Berry K.W."/>
            <person name="Glavina Del Rio T."/>
            <person name="Dalin E."/>
            <person name="Tice H."/>
            <person name="Pitluck S."/>
            <person name="Richardson P."/>
            <person name="Bruce D."/>
            <person name="Goodwin L."/>
            <person name="Han C."/>
            <person name="Detter J.C."/>
            <person name="Schmutz J."/>
            <person name="Brettin T."/>
            <person name="Land M."/>
            <person name="Hauser L."/>
            <person name="Kyrpides N.C."/>
            <person name="Ivanova N."/>
            <person name="Goker M."/>
            <person name="Woyke T."/>
            <person name="Klenk H.P."/>
            <person name="Bryant D.A."/>
        </authorList>
    </citation>
    <scope>NUCLEOTIDE SEQUENCE [LARGE SCALE GENOMIC DNA]</scope>
    <source>
        <strain evidence="2">ATCC 23779 / DSM 785 / 114-95</strain>
    </source>
</reference>
<dbReference type="InterPro" id="IPR010982">
    <property type="entry name" value="Lambda_DNA-bd_dom_sf"/>
</dbReference>
<dbReference type="AlphaFoldDB" id="A9AV97"/>
<dbReference type="KEGG" id="hau:Haur_0527"/>
<name>A9AV97_HERA2</name>
<dbReference type="SUPFAM" id="SSF47413">
    <property type="entry name" value="lambda repressor-like DNA-binding domains"/>
    <property type="match status" value="1"/>
</dbReference>
<gene>
    <name evidence="1" type="ordered locus">Haur_0527</name>
</gene>